<dbReference type="EMBL" id="JADJUC010000010">
    <property type="protein sequence ID" value="MBK8524514.1"/>
    <property type="molecule type" value="Genomic_DNA"/>
</dbReference>
<organism evidence="2 3">
    <name type="scientific">Candidatus Proximibacter danicus</name>
    <dbReference type="NCBI Taxonomy" id="2954365"/>
    <lineage>
        <taxon>Bacteria</taxon>
        <taxon>Pseudomonadati</taxon>
        <taxon>Pseudomonadota</taxon>
        <taxon>Betaproteobacteria</taxon>
        <taxon>Candidatus Proximibacter</taxon>
    </lineage>
</organism>
<evidence type="ECO:0000259" key="1">
    <source>
        <dbReference type="Pfam" id="PF12281"/>
    </source>
</evidence>
<proteinExistence type="predicted"/>
<gene>
    <name evidence="2" type="ORF">IPL58_10620</name>
</gene>
<feature type="domain" description="Nucleotidyltransferase-like" evidence="1">
    <location>
        <begin position="99"/>
        <end position="306"/>
    </location>
</feature>
<name>A0A9D7K308_9PROT</name>
<protein>
    <submittedName>
        <fullName evidence="2">Nucleotidyltransferase domain-containing protein</fullName>
    </submittedName>
</protein>
<comment type="caution">
    <text evidence="2">The sequence shown here is derived from an EMBL/GenBank/DDBJ whole genome shotgun (WGS) entry which is preliminary data.</text>
</comment>
<evidence type="ECO:0000313" key="3">
    <source>
        <dbReference type="Proteomes" id="UP000886689"/>
    </source>
</evidence>
<sequence length="339" mass="37286">MAAQTAFAQVAEAVLTAEHLRTVADLSGAFTSKRVKGHQYWYYQFSEPSGARRQIFVGPDNDAVRALIAKAEQPGEQNVEALARAALSLGCGELLPRHFKVLRRLSEYGFFRSGGVLIGTHAFVAYGNMLGVQWTGADAARTQDIDFAHAGKNISLALAPNFQVQTHAAIESLEMGFLPISGMSGKTGGAYLIPNEKEFRLDFLTTARRGGEIPYEHPDLHVTLQPLKFMEFSLVNVQQTALLSRNGAIMANVPHPARYALHKLIVAGEREGIFLAKAGKDLMQAGLLLSVLREAVPWQVEEAWEDLKERGTGWTGRARRGLAALAKRFPTERFGEWLE</sequence>
<dbReference type="AlphaFoldDB" id="A0A9D7K308"/>
<dbReference type="Pfam" id="PF12281">
    <property type="entry name" value="NTP_transf_8"/>
    <property type="match status" value="1"/>
</dbReference>
<dbReference type="InterPro" id="IPR058575">
    <property type="entry name" value="NTP_transf_8_dom"/>
</dbReference>
<accession>A0A9D7K308</accession>
<dbReference type="Proteomes" id="UP000886689">
    <property type="component" value="Unassembled WGS sequence"/>
</dbReference>
<reference evidence="2" key="1">
    <citation type="submission" date="2020-10" db="EMBL/GenBank/DDBJ databases">
        <title>Connecting structure to function with the recovery of over 1000 high-quality activated sludge metagenome-assembled genomes encoding full-length rRNA genes using long-read sequencing.</title>
        <authorList>
            <person name="Singleton C.M."/>
            <person name="Petriglieri F."/>
            <person name="Kristensen J.M."/>
            <person name="Kirkegaard R.H."/>
            <person name="Michaelsen T.Y."/>
            <person name="Andersen M.H."/>
            <person name="Karst S.M."/>
            <person name="Dueholm M.S."/>
            <person name="Nielsen P.H."/>
            <person name="Albertsen M."/>
        </authorList>
    </citation>
    <scope>NUCLEOTIDE SEQUENCE</scope>
    <source>
        <strain evidence="2">Hirt_18-Q3-R61-65_BATAC.395</strain>
    </source>
</reference>
<evidence type="ECO:0000313" key="2">
    <source>
        <dbReference type="EMBL" id="MBK8524514.1"/>
    </source>
</evidence>